<protein>
    <submittedName>
        <fullName evidence="2">Uncharacterized protein</fullName>
    </submittedName>
</protein>
<accession>A0A5J4TQE5</accession>
<comment type="caution">
    <text evidence="2">The sequence shown here is derived from an EMBL/GenBank/DDBJ whole genome shotgun (WGS) entry which is preliminary data.</text>
</comment>
<evidence type="ECO:0000313" key="2">
    <source>
        <dbReference type="EMBL" id="KAA6360644.1"/>
    </source>
</evidence>
<reference evidence="2 3" key="1">
    <citation type="submission" date="2019-03" db="EMBL/GenBank/DDBJ databases">
        <title>Single cell metagenomics reveals metabolic interactions within the superorganism composed of flagellate Streblomastix strix and complex community of Bacteroidetes bacteria on its surface.</title>
        <authorList>
            <person name="Treitli S.C."/>
            <person name="Kolisko M."/>
            <person name="Husnik F."/>
            <person name="Keeling P."/>
            <person name="Hampl V."/>
        </authorList>
    </citation>
    <scope>NUCLEOTIDE SEQUENCE [LARGE SCALE GENOMIC DNA]</scope>
    <source>
        <strain evidence="2">ST1C</strain>
    </source>
</reference>
<gene>
    <name evidence="2" type="ORF">EZS28_043829</name>
</gene>
<feature type="compositionally biased region" description="Basic and acidic residues" evidence="1">
    <location>
        <begin position="52"/>
        <end position="62"/>
    </location>
</feature>
<dbReference type="Proteomes" id="UP000324800">
    <property type="component" value="Unassembled WGS sequence"/>
</dbReference>
<proteinExistence type="predicted"/>
<feature type="compositionally biased region" description="Basic residues" evidence="1">
    <location>
        <begin position="40"/>
        <end position="51"/>
    </location>
</feature>
<evidence type="ECO:0000256" key="1">
    <source>
        <dbReference type="SAM" id="MobiDB-lite"/>
    </source>
</evidence>
<feature type="compositionally biased region" description="Basic and acidic residues" evidence="1">
    <location>
        <begin position="123"/>
        <end position="133"/>
    </location>
</feature>
<feature type="compositionally biased region" description="Low complexity" evidence="1">
    <location>
        <begin position="108"/>
        <end position="120"/>
    </location>
</feature>
<sequence>MESINITDKGNQTGTPNNRKIKNSDPDYSPPRSQKENSRRTKQTIKSRRLQTKGEDFSKDMSSDELESNNRLILTTLKQPTANIHVINMITRRNSNRCSQSNMEDGTSMESSSYLSPSSSNEEDQRRTDRRNDNSSTVARPDMVYRTGKRECSIPYAWLEQRNSRTRNIVNQEEFETRSRKDMLFPDGPKARKGRRFARKILRILNVSQGAIDMILYRQRYNTQRRYYYAMEKLKKYIQINHYTIFDLLTMKPHFIITDVLAQFTSVNTSASSALQFLYGLSSMLSLTFDLDLKNYHMLQFSRKAIQAYMIVKPKYEDIWNFGILFDYYREKGSNRYLINIELQIKLTSLLRTICSMRPAEIEGISQRYSVICEQTDKVDLRLQLKTKSGLHSRKLPKTRDRIVCPRATSFDL</sequence>
<feature type="compositionally biased region" description="Polar residues" evidence="1">
    <location>
        <begin position="95"/>
        <end position="105"/>
    </location>
</feature>
<name>A0A5J4TQE5_9EUKA</name>
<organism evidence="2 3">
    <name type="scientific">Streblomastix strix</name>
    <dbReference type="NCBI Taxonomy" id="222440"/>
    <lineage>
        <taxon>Eukaryota</taxon>
        <taxon>Metamonada</taxon>
        <taxon>Preaxostyla</taxon>
        <taxon>Oxymonadida</taxon>
        <taxon>Streblomastigidae</taxon>
        <taxon>Streblomastix</taxon>
    </lineage>
</organism>
<feature type="region of interest" description="Disordered" evidence="1">
    <location>
        <begin position="1"/>
        <end position="66"/>
    </location>
</feature>
<feature type="region of interest" description="Disordered" evidence="1">
    <location>
        <begin position="95"/>
        <end position="143"/>
    </location>
</feature>
<dbReference type="AlphaFoldDB" id="A0A5J4TQE5"/>
<dbReference type="EMBL" id="SNRW01026656">
    <property type="protein sequence ID" value="KAA6360644.1"/>
    <property type="molecule type" value="Genomic_DNA"/>
</dbReference>
<evidence type="ECO:0000313" key="3">
    <source>
        <dbReference type="Proteomes" id="UP000324800"/>
    </source>
</evidence>
<feature type="compositionally biased region" description="Polar residues" evidence="1">
    <location>
        <begin position="1"/>
        <end position="18"/>
    </location>
</feature>